<evidence type="ECO:0000256" key="1">
    <source>
        <dbReference type="SAM" id="SignalP"/>
    </source>
</evidence>
<dbReference type="RefSeq" id="WP_163771140.1">
    <property type="nucleotide sequence ID" value="NZ_JAAGXA010000003.1"/>
</dbReference>
<keyword evidence="3" id="KW-1185">Reference proteome</keyword>
<evidence type="ECO:0000313" key="3">
    <source>
        <dbReference type="Proteomes" id="UP000468687"/>
    </source>
</evidence>
<comment type="caution">
    <text evidence="2">The sequence shown here is derived from an EMBL/GenBank/DDBJ whole genome shotgun (WGS) entry which is preliminary data.</text>
</comment>
<protein>
    <submittedName>
        <fullName evidence="2">Uncharacterized protein</fullName>
    </submittedName>
</protein>
<sequence length="173" mass="17067">MKRALALSGAAAAVIGTTLFVAPPAAQADECVGGSSSGKCVEVLSTSVSTTVVETVPMQNSSGTSASFTCGFSQTITRGVESSASAEMSVSAQVAAVGASASVGVSQSVSQSASEASSAGGTVTLAPGESILCERTYSAVTAQVREYSYSGTGTTETARYQVTVPSSLGIRLS</sequence>
<organism evidence="2 3">
    <name type="scientific">Nocardioides zeae</name>
    <dbReference type="NCBI Taxonomy" id="1457234"/>
    <lineage>
        <taxon>Bacteria</taxon>
        <taxon>Bacillati</taxon>
        <taxon>Actinomycetota</taxon>
        <taxon>Actinomycetes</taxon>
        <taxon>Propionibacteriales</taxon>
        <taxon>Nocardioidaceae</taxon>
        <taxon>Nocardioides</taxon>
    </lineage>
</organism>
<accession>A0A6P0HJF9</accession>
<proteinExistence type="predicted"/>
<feature type="chain" id="PRO_5027051971" evidence="1">
    <location>
        <begin position="29"/>
        <end position="173"/>
    </location>
</feature>
<evidence type="ECO:0000313" key="2">
    <source>
        <dbReference type="EMBL" id="NEN77775.1"/>
    </source>
</evidence>
<keyword evidence="1" id="KW-0732">Signal</keyword>
<reference evidence="2 3" key="1">
    <citation type="journal article" date="2014" name="Int. J. Syst. Evol. Microbiol.">
        <title>Nocardioides zeae sp. nov., isolated from the stem of Zea mays.</title>
        <authorList>
            <person name="Glaeser S.P."/>
            <person name="McInroy J.A."/>
            <person name="Busse H.J."/>
            <person name="Kampfer P."/>
        </authorList>
    </citation>
    <scope>NUCLEOTIDE SEQUENCE [LARGE SCALE GENOMIC DNA]</scope>
    <source>
        <strain evidence="2 3">JCM 30728</strain>
    </source>
</reference>
<dbReference type="Proteomes" id="UP000468687">
    <property type="component" value="Unassembled WGS sequence"/>
</dbReference>
<name>A0A6P0HJF9_9ACTN</name>
<dbReference type="EMBL" id="JAAGXA010000003">
    <property type="protein sequence ID" value="NEN77775.1"/>
    <property type="molecule type" value="Genomic_DNA"/>
</dbReference>
<feature type="signal peptide" evidence="1">
    <location>
        <begin position="1"/>
        <end position="28"/>
    </location>
</feature>
<gene>
    <name evidence="2" type="ORF">G3T38_05740</name>
</gene>
<dbReference type="AlphaFoldDB" id="A0A6P0HJF9"/>